<protein>
    <recommendedName>
        <fullName evidence="6">glyceraldehyde-3-phosphate dehydrogenase (phosphorylating)</fullName>
        <ecNumber evidence="6">1.2.1.12</ecNumber>
    </recommendedName>
    <alternativeName>
        <fullName evidence="17">Peptidyl-cysteine S-nitrosylase GAPDH</fullName>
    </alternativeName>
</protein>
<dbReference type="GO" id="GO:0005634">
    <property type="term" value="C:nucleus"/>
    <property type="evidence" value="ECO:0007669"/>
    <property type="project" value="UniProtKB-SubCell"/>
</dbReference>
<dbReference type="GO" id="GO:0006915">
    <property type="term" value="P:apoptotic process"/>
    <property type="evidence" value="ECO:0007669"/>
    <property type="project" value="UniProtKB-KW"/>
</dbReference>
<evidence type="ECO:0000256" key="6">
    <source>
        <dbReference type="ARBA" id="ARBA00013119"/>
    </source>
</evidence>
<dbReference type="SUPFAM" id="SSF55347">
    <property type="entry name" value="Glyceraldehyde-3-phosphate dehydrogenase-like, C-terminal domain"/>
    <property type="match status" value="1"/>
</dbReference>
<proteinExistence type="inferred from homology"/>
<dbReference type="PANTHER" id="PTHR10836:SF111">
    <property type="entry name" value="GLYCERALDEHYDE-3-PHOSPHATE DEHYDROGENASE"/>
    <property type="match status" value="1"/>
</dbReference>
<dbReference type="PANTHER" id="PTHR10836">
    <property type="entry name" value="GLYCERALDEHYDE 3-PHOSPHATE DEHYDROGENASE"/>
    <property type="match status" value="1"/>
</dbReference>
<comment type="subcellular location">
    <subcellularLocation>
        <location evidence="2">Cytoplasm</location>
        <location evidence="2">Cytoskeleton</location>
    </subcellularLocation>
    <subcellularLocation>
        <location evidence="3">Cytoplasm</location>
        <location evidence="3">Cytosol</location>
    </subcellularLocation>
    <subcellularLocation>
        <location evidence="1">Nucleus</location>
    </subcellularLocation>
</comment>
<evidence type="ECO:0000256" key="10">
    <source>
        <dbReference type="ARBA" id="ARBA00022799"/>
    </source>
</evidence>
<evidence type="ECO:0000256" key="12">
    <source>
        <dbReference type="ARBA" id="ARBA00023002"/>
    </source>
</evidence>
<dbReference type="Gene3D" id="3.30.360.10">
    <property type="entry name" value="Dihydrodipicolinate Reductase, domain 2"/>
    <property type="match status" value="1"/>
</dbReference>
<comment type="catalytic activity">
    <reaction evidence="19">
        <text>D-glyceraldehyde 3-phosphate + phosphate + NAD(+) = (2R)-3-phospho-glyceroyl phosphate + NADH + H(+)</text>
        <dbReference type="Rhea" id="RHEA:10300"/>
        <dbReference type="ChEBI" id="CHEBI:15378"/>
        <dbReference type="ChEBI" id="CHEBI:43474"/>
        <dbReference type="ChEBI" id="CHEBI:57540"/>
        <dbReference type="ChEBI" id="CHEBI:57604"/>
        <dbReference type="ChEBI" id="CHEBI:57945"/>
        <dbReference type="ChEBI" id="CHEBI:59776"/>
        <dbReference type="EC" id="1.2.1.12"/>
    </reaction>
</comment>
<keyword evidence="12" id="KW-0560">Oxidoreductase</keyword>
<evidence type="ECO:0000256" key="15">
    <source>
        <dbReference type="ARBA" id="ARBA00023212"/>
    </source>
</evidence>
<dbReference type="GO" id="GO:0016740">
    <property type="term" value="F:transferase activity"/>
    <property type="evidence" value="ECO:0007669"/>
    <property type="project" value="UniProtKB-KW"/>
</dbReference>
<keyword evidence="11" id="KW-0810">Translation regulation</keyword>
<feature type="non-terminal residue" evidence="22">
    <location>
        <position position="67"/>
    </location>
</feature>
<dbReference type="InterPro" id="IPR020829">
    <property type="entry name" value="GlycerAld_3-P_DH_cat"/>
</dbReference>
<gene>
    <name evidence="22" type="ORF">A6R68_05647</name>
</gene>
<name>A0A1A6GHR1_NEOLE</name>
<evidence type="ECO:0000256" key="17">
    <source>
        <dbReference type="ARBA" id="ARBA00031890"/>
    </source>
</evidence>
<evidence type="ECO:0000256" key="7">
    <source>
        <dbReference type="ARBA" id="ARBA00022490"/>
    </source>
</evidence>
<evidence type="ECO:0000256" key="5">
    <source>
        <dbReference type="ARBA" id="ARBA00007406"/>
    </source>
</evidence>
<keyword evidence="9" id="KW-0053">Apoptosis</keyword>
<comment type="catalytic activity">
    <reaction evidence="20">
        <text>S-nitroso-L-cysteinyl-[GAPDH] + L-cysteinyl-[protein] = L-cysteinyl-[GAPDH] + S-nitroso-L-cysteinyl-[protein]</text>
        <dbReference type="Rhea" id="RHEA:66684"/>
        <dbReference type="Rhea" id="RHEA-COMP:10131"/>
        <dbReference type="Rhea" id="RHEA-COMP:17089"/>
        <dbReference type="Rhea" id="RHEA-COMP:17090"/>
        <dbReference type="Rhea" id="RHEA-COMP:17091"/>
        <dbReference type="ChEBI" id="CHEBI:29950"/>
        <dbReference type="ChEBI" id="CHEBI:149494"/>
    </reaction>
    <physiologicalReaction direction="left-to-right" evidence="20">
        <dbReference type="Rhea" id="RHEA:66685"/>
    </physiologicalReaction>
</comment>
<dbReference type="EC" id="1.2.1.12" evidence="6"/>
<evidence type="ECO:0000256" key="1">
    <source>
        <dbReference type="ARBA" id="ARBA00004123"/>
    </source>
</evidence>
<evidence type="ECO:0000256" key="4">
    <source>
        <dbReference type="ARBA" id="ARBA00004869"/>
    </source>
</evidence>
<dbReference type="Pfam" id="PF02800">
    <property type="entry name" value="Gp_dh_C"/>
    <property type="match status" value="1"/>
</dbReference>
<keyword evidence="16" id="KW-0539">Nucleus</keyword>
<accession>A0A1A6GHR1</accession>
<dbReference type="GO" id="GO:0005829">
    <property type="term" value="C:cytosol"/>
    <property type="evidence" value="ECO:0007669"/>
    <property type="project" value="UniProtKB-SubCell"/>
</dbReference>
<evidence type="ECO:0000256" key="11">
    <source>
        <dbReference type="ARBA" id="ARBA00022845"/>
    </source>
</evidence>
<keyword evidence="14" id="KW-0324">Glycolysis</keyword>
<evidence type="ECO:0000256" key="2">
    <source>
        <dbReference type="ARBA" id="ARBA00004245"/>
    </source>
</evidence>
<feature type="domain" description="Glyceraldehyde 3-phosphate dehydrogenase catalytic" evidence="21">
    <location>
        <begin position="36"/>
        <end position="67"/>
    </location>
</feature>
<evidence type="ECO:0000256" key="3">
    <source>
        <dbReference type="ARBA" id="ARBA00004514"/>
    </source>
</evidence>
<keyword evidence="8" id="KW-0808">Transferase</keyword>
<keyword evidence="13" id="KW-0520">NAD</keyword>
<dbReference type="AlphaFoldDB" id="A0A1A6GHR1"/>
<comment type="caution">
    <text evidence="22">The sequence shown here is derived from an EMBL/GenBank/DDBJ whole genome shotgun (WGS) entry which is preliminary data.</text>
</comment>
<evidence type="ECO:0000256" key="20">
    <source>
        <dbReference type="ARBA" id="ARBA00048005"/>
    </source>
</evidence>
<sequence>MVYIFLLRRETCHQPEGYHHPTNIKLGDADAKYVVESHNIIVASTGTANAVGKIIPELNGKLTCMAF</sequence>
<comment type="subunit">
    <text evidence="18">Homotetramer. Interacts with TPPP; the interaction is direct. Interacts (when S-nitrosylated) with SIAH1; leading to nuclear translocation. Interacts with RILPL1/GOSPEL, leading to prevent the interaction between GAPDH and SIAH1 and prevent nuclear translocation. Interacts with CHP1; the interaction increases the binding of CHP1 with microtubules. Associates with microtubules. Interacts with EIF1AD, USP25, PRKCI and WARS1. Interacts with phosphorylated RPL13A; inhibited by oxidatively-modified low-densitity lipoprotein (LDL(ox)). Component of the GAIT complex. Interacts with FKBP6; leading to inhibit GAPDH catalytic activity. Interacts with TRAF2, promoting TRAF2 ubiquitination. Interacts with TRAF3, promoting TRAF3 ubiquitination.</text>
</comment>
<evidence type="ECO:0000313" key="22">
    <source>
        <dbReference type="EMBL" id="OBS65813.1"/>
    </source>
</evidence>
<evidence type="ECO:0000256" key="19">
    <source>
        <dbReference type="ARBA" id="ARBA00047698"/>
    </source>
</evidence>
<organism evidence="22 23">
    <name type="scientific">Neotoma lepida</name>
    <name type="common">Desert woodrat</name>
    <dbReference type="NCBI Taxonomy" id="56216"/>
    <lineage>
        <taxon>Eukaryota</taxon>
        <taxon>Metazoa</taxon>
        <taxon>Chordata</taxon>
        <taxon>Craniata</taxon>
        <taxon>Vertebrata</taxon>
        <taxon>Euteleostomi</taxon>
        <taxon>Mammalia</taxon>
        <taxon>Eutheria</taxon>
        <taxon>Euarchontoglires</taxon>
        <taxon>Glires</taxon>
        <taxon>Rodentia</taxon>
        <taxon>Myomorpha</taxon>
        <taxon>Muroidea</taxon>
        <taxon>Cricetidae</taxon>
        <taxon>Neotominae</taxon>
        <taxon>Neotoma</taxon>
    </lineage>
</organism>
<dbReference type="EMBL" id="LZPO01088683">
    <property type="protein sequence ID" value="OBS65813.1"/>
    <property type="molecule type" value="Genomic_DNA"/>
</dbReference>
<evidence type="ECO:0000259" key="21">
    <source>
        <dbReference type="Pfam" id="PF02800"/>
    </source>
</evidence>
<evidence type="ECO:0000256" key="8">
    <source>
        <dbReference type="ARBA" id="ARBA00022679"/>
    </source>
</evidence>
<evidence type="ECO:0000313" key="23">
    <source>
        <dbReference type="Proteomes" id="UP000092124"/>
    </source>
</evidence>
<keyword evidence="23" id="KW-1185">Reference proteome</keyword>
<evidence type="ECO:0000256" key="18">
    <source>
        <dbReference type="ARBA" id="ARBA00046997"/>
    </source>
</evidence>
<comment type="pathway">
    <text evidence="4">Carbohydrate degradation; glycolysis; pyruvate from D-glyceraldehyde 3-phosphate: step 1/5.</text>
</comment>
<dbReference type="Proteomes" id="UP000092124">
    <property type="component" value="Unassembled WGS sequence"/>
</dbReference>
<dbReference type="GO" id="GO:0005856">
    <property type="term" value="C:cytoskeleton"/>
    <property type="evidence" value="ECO:0007669"/>
    <property type="project" value="UniProtKB-SubCell"/>
</dbReference>
<keyword evidence="15" id="KW-0206">Cytoskeleton</keyword>
<dbReference type="GO" id="GO:0006417">
    <property type="term" value="P:regulation of translation"/>
    <property type="evidence" value="ECO:0007669"/>
    <property type="project" value="UniProtKB-KW"/>
</dbReference>
<comment type="similarity">
    <text evidence="5">Belongs to the glyceraldehyde-3-phosphate dehydrogenase family.</text>
</comment>
<dbReference type="GO" id="GO:0004365">
    <property type="term" value="F:glyceraldehyde-3-phosphate dehydrogenase (NAD+) (phosphorylating) activity"/>
    <property type="evidence" value="ECO:0007669"/>
    <property type="project" value="UniProtKB-EC"/>
</dbReference>
<reference evidence="22 23" key="1">
    <citation type="submission" date="2016-06" db="EMBL/GenBank/DDBJ databases">
        <title>The Draft Genome Sequence and Annotation of the Desert Woodrat Neotoma lepida.</title>
        <authorList>
            <person name="Campbell M."/>
            <person name="Oakeson K.F."/>
            <person name="Yandell M."/>
            <person name="Halpert J.R."/>
            <person name="Dearing D."/>
        </authorList>
    </citation>
    <scope>NUCLEOTIDE SEQUENCE [LARGE SCALE GENOMIC DNA]</scope>
    <source>
        <strain evidence="22">417</strain>
        <tissue evidence="22">Liver</tissue>
    </source>
</reference>
<evidence type="ECO:0000256" key="13">
    <source>
        <dbReference type="ARBA" id="ARBA00023027"/>
    </source>
</evidence>
<keyword evidence="7" id="KW-0963">Cytoplasm</keyword>
<dbReference type="STRING" id="56216.A0A1A6GHR1"/>
<dbReference type="InterPro" id="IPR020831">
    <property type="entry name" value="GlycerAld/Erythrose_P_DH"/>
</dbReference>
<evidence type="ECO:0000256" key="9">
    <source>
        <dbReference type="ARBA" id="ARBA00022703"/>
    </source>
</evidence>
<evidence type="ECO:0000256" key="14">
    <source>
        <dbReference type="ARBA" id="ARBA00023152"/>
    </source>
</evidence>
<keyword evidence="10" id="KW-0702">S-nitrosylation</keyword>
<dbReference type="GO" id="GO:0006096">
    <property type="term" value="P:glycolytic process"/>
    <property type="evidence" value="ECO:0007669"/>
    <property type="project" value="UniProtKB-KW"/>
</dbReference>
<evidence type="ECO:0000256" key="16">
    <source>
        <dbReference type="ARBA" id="ARBA00023242"/>
    </source>
</evidence>